<gene>
    <name evidence="3" type="ORF">HMPREF1705_03571</name>
</gene>
<dbReference type="STRING" id="592015.HMPREF1705_03571"/>
<evidence type="ECO:0000313" key="3">
    <source>
        <dbReference type="EMBL" id="KRT36297.1"/>
    </source>
</evidence>
<reference evidence="4" key="1">
    <citation type="submission" date="2012-09" db="EMBL/GenBank/DDBJ databases">
        <authorList>
            <person name="Weinstock G."/>
            <person name="Sodergren E."/>
            <person name="Clifton S."/>
            <person name="Fulton L."/>
            <person name="Fulton B."/>
            <person name="Courtney L."/>
            <person name="Fronick C."/>
            <person name="Harrison M."/>
            <person name="Strong C."/>
            <person name="Farmer C."/>
            <person name="Delehaunty K."/>
            <person name="Markovic C."/>
            <person name="Hall O."/>
            <person name="Minx P."/>
            <person name="Tomlinson C."/>
            <person name="Mitreva M."/>
            <person name="Nelson J."/>
            <person name="Hou S."/>
            <person name="Wollam A."/>
            <person name="Pepin K.H."/>
            <person name="Johnson M."/>
            <person name="Bhonagiri V."/>
            <person name="Nash W.E."/>
            <person name="Suruliraj S."/>
            <person name="Warren W."/>
            <person name="Chinwalla A."/>
            <person name="Mardis E.R."/>
            <person name="Wilson R.K."/>
        </authorList>
    </citation>
    <scope>NUCLEOTIDE SEQUENCE [LARGE SCALE GENOMIC DNA]</scope>
    <source>
        <strain evidence="4">OS1</strain>
    </source>
</reference>
<dbReference type="AlphaFoldDB" id="A0A0T5XD98"/>
<protein>
    <recommendedName>
        <fullName evidence="2">Putative gluconeogenesis factor</fullName>
    </recommendedName>
</protein>
<comment type="caution">
    <text evidence="3">The sequence shown here is derived from an EMBL/GenBank/DDBJ whole genome shotgun (WGS) entry which is preliminary data.</text>
</comment>
<organism evidence="3 4">
    <name type="scientific">Acetomicrobium hydrogeniformans ATCC BAA-1850</name>
    <dbReference type="NCBI Taxonomy" id="592015"/>
    <lineage>
        <taxon>Bacteria</taxon>
        <taxon>Thermotogati</taxon>
        <taxon>Synergistota</taxon>
        <taxon>Synergistia</taxon>
        <taxon>Synergistales</taxon>
        <taxon>Acetomicrobiaceae</taxon>
        <taxon>Acetomicrobium</taxon>
    </lineage>
</organism>
<dbReference type="eggNOG" id="COG0391">
    <property type="taxonomic scope" value="Bacteria"/>
</dbReference>
<evidence type="ECO:0000313" key="4">
    <source>
        <dbReference type="Proteomes" id="UP000005273"/>
    </source>
</evidence>
<dbReference type="CDD" id="cd07187">
    <property type="entry name" value="YvcK_like"/>
    <property type="match status" value="1"/>
</dbReference>
<dbReference type="OrthoDB" id="9783842at2"/>
<dbReference type="PANTHER" id="PTHR30135">
    <property type="entry name" value="UNCHARACTERIZED PROTEIN YVCK-RELATED"/>
    <property type="match status" value="1"/>
</dbReference>
<dbReference type="Proteomes" id="UP000005273">
    <property type="component" value="Unassembled WGS sequence"/>
</dbReference>
<keyword evidence="4" id="KW-1185">Reference proteome</keyword>
<evidence type="ECO:0000256" key="1">
    <source>
        <dbReference type="ARBA" id="ARBA00022490"/>
    </source>
</evidence>
<comment type="subcellular location">
    <subcellularLocation>
        <location evidence="2">Cytoplasm</location>
    </subcellularLocation>
</comment>
<accession>A0A0T5XD98</accession>
<dbReference type="InterPro" id="IPR002882">
    <property type="entry name" value="CofD"/>
</dbReference>
<dbReference type="SUPFAM" id="SSF142338">
    <property type="entry name" value="CofD-like"/>
    <property type="match status" value="1"/>
</dbReference>
<dbReference type="HAMAP" id="MF_00973">
    <property type="entry name" value="Gluconeogen_factor"/>
    <property type="match status" value="1"/>
</dbReference>
<evidence type="ECO:0000256" key="2">
    <source>
        <dbReference type="HAMAP-Rule" id="MF_00973"/>
    </source>
</evidence>
<dbReference type="GO" id="GO:0008360">
    <property type="term" value="P:regulation of cell shape"/>
    <property type="evidence" value="ECO:0007669"/>
    <property type="project" value="UniProtKB-UniRule"/>
</dbReference>
<dbReference type="NCBIfam" id="TIGR01826">
    <property type="entry name" value="CofD_related"/>
    <property type="match status" value="1"/>
</dbReference>
<keyword evidence="1 2" id="KW-0963">Cytoplasm</keyword>
<dbReference type="GO" id="GO:0043743">
    <property type="term" value="F:LPPG:FO 2-phospho-L-lactate transferase activity"/>
    <property type="evidence" value="ECO:0007669"/>
    <property type="project" value="InterPro"/>
</dbReference>
<dbReference type="Gene3D" id="3.40.50.10680">
    <property type="entry name" value="CofD-like domains"/>
    <property type="match status" value="1"/>
</dbReference>
<comment type="similarity">
    <text evidence="2">Belongs to the gluconeogenesis factor family.</text>
</comment>
<dbReference type="EMBL" id="ACJX03000001">
    <property type="protein sequence ID" value="KRT36297.1"/>
    <property type="molecule type" value="Genomic_DNA"/>
</dbReference>
<dbReference type="InterPro" id="IPR038136">
    <property type="entry name" value="CofD-like_dom_sf"/>
</dbReference>
<dbReference type="RefSeq" id="WP_009201011.1">
    <property type="nucleotide sequence ID" value="NZ_ACJX03000001.1"/>
</dbReference>
<dbReference type="PANTHER" id="PTHR30135:SF3">
    <property type="entry name" value="GLUCONEOGENESIS FACTOR-RELATED"/>
    <property type="match status" value="1"/>
</dbReference>
<dbReference type="Pfam" id="PF01933">
    <property type="entry name" value="CofD"/>
    <property type="match status" value="1"/>
</dbReference>
<dbReference type="GO" id="GO:0005737">
    <property type="term" value="C:cytoplasm"/>
    <property type="evidence" value="ECO:0007669"/>
    <property type="project" value="UniProtKB-SubCell"/>
</dbReference>
<proteinExistence type="inferred from homology"/>
<comment type="function">
    <text evidence="2">Required for morphogenesis under gluconeogenic growth conditions.</text>
</comment>
<sequence>MSSLISFFAGAFLGGAVAYIFSKKAADSTNNDGMAKDRKKNKEKYRDVYLRASRQRLSMGPYVVAIGGGTGLSALLRGLKCFTRNITAVVAVTDEGGSSGRLRQEWGVLPPGDIRNCLLALAEDDSSLNRLLNFRFDRGELTGHSLGNLLLLAATEIAGDFRMGIEELNNMLAIRGQVLPVTTESVTLVGKTINGERIEGELNITNYGKYLEDIWLEPKSVKPLSETLKAIENADLIILGPGSLFTSVIPNLLVEKVADSVKTSSTPVVYVCNLMTQPCETEGFTVWDHVRWISKVLKGFPDFVVANSKALPHEIVSKYVAQGSMPLLLTPEEREKFKKIGIYLIEDELCKIEEGAVRHDSIKLAECLMKIARSAREKEIWKESIQFSGMSG</sequence>
<dbReference type="InterPro" id="IPR010119">
    <property type="entry name" value="Gluconeogen_factor"/>
</dbReference>
<name>A0A0T5XD98_9BACT</name>